<dbReference type="InterPro" id="IPR039327">
    <property type="entry name" value="CON7-like"/>
</dbReference>
<feature type="domain" description="C2H2-type" evidence="3">
    <location>
        <begin position="367"/>
        <end position="398"/>
    </location>
</feature>
<dbReference type="PROSITE" id="PS50157">
    <property type="entry name" value="ZINC_FINGER_C2H2_2"/>
    <property type="match status" value="1"/>
</dbReference>
<dbReference type="PANTHER" id="PTHR36167">
    <property type="entry name" value="C2H2 FINGER DOMAIN TRANSCRIPTION FACTOR (EUROFUNG)-RELATED"/>
    <property type="match status" value="1"/>
</dbReference>
<evidence type="ECO:0000256" key="1">
    <source>
        <dbReference type="PROSITE-ProRule" id="PRU00042"/>
    </source>
</evidence>
<evidence type="ECO:0000256" key="2">
    <source>
        <dbReference type="SAM" id="MobiDB-lite"/>
    </source>
</evidence>
<dbReference type="AlphaFoldDB" id="A0A9P7CWI1"/>
<organism evidence="4 5">
    <name type="scientific">Suillus placidus</name>
    <dbReference type="NCBI Taxonomy" id="48579"/>
    <lineage>
        <taxon>Eukaryota</taxon>
        <taxon>Fungi</taxon>
        <taxon>Dikarya</taxon>
        <taxon>Basidiomycota</taxon>
        <taxon>Agaricomycotina</taxon>
        <taxon>Agaricomycetes</taxon>
        <taxon>Agaricomycetidae</taxon>
        <taxon>Boletales</taxon>
        <taxon>Suillineae</taxon>
        <taxon>Suillaceae</taxon>
        <taxon>Suillus</taxon>
    </lineage>
</organism>
<accession>A0A9P7CWI1</accession>
<dbReference type="GO" id="GO:0006355">
    <property type="term" value="P:regulation of DNA-templated transcription"/>
    <property type="evidence" value="ECO:0007669"/>
    <property type="project" value="InterPro"/>
</dbReference>
<feature type="compositionally biased region" description="Polar residues" evidence="2">
    <location>
        <begin position="52"/>
        <end position="63"/>
    </location>
</feature>
<keyword evidence="5" id="KW-1185">Reference proteome</keyword>
<feature type="region of interest" description="Disordered" evidence="2">
    <location>
        <begin position="306"/>
        <end position="336"/>
    </location>
</feature>
<feature type="region of interest" description="Disordered" evidence="2">
    <location>
        <begin position="493"/>
        <end position="519"/>
    </location>
</feature>
<dbReference type="InterPro" id="IPR013087">
    <property type="entry name" value="Znf_C2H2_type"/>
</dbReference>
<feature type="compositionally biased region" description="Polar residues" evidence="2">
    <location>
        <begin position="85"/>
        <end position="109"/>
    </location>
</feature>
<feature type="compositionally biased region" description="Polar residues" evidence="2">
    <location>
        <begin position="250"/>
        <end position="261"/>
    </location>
</feature>
<evidence type="ECO:0000313" key="5">
    <source>
        <dbReference type="Proteomes" id="UP000714275"/>
    </source>
</evidence>
<gene>
    <name evidence="4" type="ORF">EV702DRAFT_1144617</name>
</gene>
<keyword evidence="1" id="KW-0862">Zinc</keyword>
<dbReference type="GO" id="GO:0008270">
    <property type="term" value="F:zinc ion binding"/>
    <property type="evidence" value="ECO:0007669"/>
    <property type="project" value="UniProtKB-KW"/>
</dbReference>
<keyword evidence="1" id="KW-0479">Metal-binding</keyword>
<name>A0A9P7CWI1_9AGAM</name>
<dbReference type="PANTHER" id="PTHR36167:SF3">
    <property type="entry name" value="C2H2 FINGER DOMAIN TRANSCRIPTION FACTOR (EUROFUNG)-RELATED"/>
    <property type="match status" value="1"/>
</dbReference>
<protein>
    <recommendedName>
        <fullName evidence="3">C2H2-type domain-containing protein</fullName>
    </recommendedName>
</protein>
<feature type="region of interest" description="Disordered" evidence="2">
    <location>
        <begin position="553"/>
        <end position="575"/>
    </location>
</feature>
<feature type="region of interest" description="Disordered" evidence="2">
    <location>
        <begin position="41"/>
        <end position="163"/>
    </location>
</feature>
<sequence>MQAPLLLQPPPLLALAQQVNQTRPRVSQAFLFHDLSSLVDPPQPMTVDNDHNYSSQPAGTNYTYAPRTQFDDGSHPGPHNLYDVASSSQTGPQPYTSLTNTSPTSNYTLVSHARTAEGTSPVNGTRYVSSSPSSVGDHPTASFPQPYSAPHHQHHFPTSATSYSPPDMVRYPITNLSSRGTDKYTHALLEQRRMSEPAMYGSAIGGYSTSSSADLASGRYQQLQHHYTSQSSPRLYGSYNSSLQRTLSSGSVRGQLSGSSWNDKDHQLHGYDGVDLEEPISPLNPNFSGGEDSPTMGFLGMPYGTLSEDYGPSPPGTGTSTSSNGARRFVDPSGSSADGKQYSFVALPGNAVKKRPRRRYDEIERLYQCSWPSCSKAYGTLNHLNAHVTMQKHGVKRSPNEFKELRKQWRKSKKEEADARAATSTAMGRSTHHAYLQRGMHDSYPDVDYQLHSHSQQSSHVERFTPTASPPEMHEIDMQDVYERRQQRFSGLFPSASRTTSPAYTATHQPSMPSSHTAISRLPTNSTLLTPLPGYEHTGATTDLDVYASYGVYEDNRPGSGHGSIGSYDEKRRSG</sequence>
<comment type="caution">
    <text evidence="4">The sequence shown here is derived from an EMBL/GenBank/DDBJ whole genome shotgun (WGS) entry which is preliminary data.</text>
</comment>
<reference evidence="4" key="1">
    <citation type="journal article" date="2020" name="New Phytol.">
        <title>Comparative genomics reveals dynamic genome evolution in host specialist ectomycorrhizal fungi.</title>
        <authorList>
            <person name="Lofgren L.A."/>
            <person name="Nguyen N.H."/>
            <person name="Vilgalys R."/>
            <person name="Ruytinx J."/>
            <person name="Liao H.L."/>
            <person name="Branco S."/>
            <person name="Kuo A."/>
            <person name="LaButti K."/>
            <person name="Lipzen A."/>
            <person name="Andreopoulos W."/>
            <person name="Pangilinan J."/>
            <person name="Riley R."/>
            <person name="Hundley H."/>
            <person name="Na H."/>
            <person name="Barry K."/>
            <person name="Grigoriev I.V."/>
            <person name="Stajich J.E."/>
            <person name="Kennedy P.G."/>
        </authorList>
    </citation>
    <scope>NUCLEOTIDE SEQUENCE</scope>
    <source>
        <strain evidence="4">DOB743</strain>
    </source>
</reference>
<evidence type="ECO:0000313" key="4">
    <source>
        <dbReference type="EMBL" id="KAG1768424.1"/>
    </source>
</evidence>
<evidence type="ECO:0000259" key="3">
    <source>
        <dbReference type="PROSITE" id="PS50157"/>
    </source>
</evidence>
<dbReference type="PROSITE" id="PS00028">
    <property type="entry name" value="ZINC_FINGER_C2H2_1"/>
    <property type="match status" value="1"/>
</dbReference>
<dbReference type="EMBL" id="JABBWD010000079">
    <property type="protein sequence ID" value="KAG1768424.1"/>
    <property type="molecule type" value="Genomic_DNA"/>
</dbReference>
<dbReference type="OrthoDB" id="1939603at2759"/>
<keyword evidence="1" id="KW-0863">Zinc-finger</keyword>
<proteinExistence type="predicted"/>
<feature type="region of interest" description="Disordered" evidence="2">
    <location>
        <begin position="250"/>
        <end position="275"/>
    </location>
</feature>
<feature type="compositionally biased region" description="Polar residues" evidence="2">
    <location>
        <begin position="117"/>
        <end position="134"/>
    </location>
</feature>
<dbReference type="Proteomes" id="UP000714275">
    <property type="component" value="Unassembled WGS sequence"/>
</dbReference>
<feature type="compositionally biased region" description="Polar residues" evidence="2">
    <location>
        <begin position="496"/>
        <end position="518"/>
    </location>
</feature>